<keyword evidence="2" id="KW-1185">Reference proteome</keyword>
<evidence type="ECO:0000313" key="1">
    <source>
        <dbReference type="EMBL" id="VDO65525.1"/>
    </source>
</evidence>
<organism evidence="1 2">
    <name type="scientific">Onchocerca flexuosa</name>
    <dbReference type="NCBI Taxonomy" id="387005"/>
    <lineage>
        <taxon>Eukaryota</taxon>
        <taxon>Metazoa</taxon>
        <taxon>Ecdysozoa</taxon>
        <taxon>Nematoda</taxon>
        <taxon>Chromadorea</taxon>
        <taxon>Rhabditida</taxon>
        <taxon>Spirurina</taxon>
        <taxon>Spiruromorpha</taxon>
        <taxon>Filarioidea</taxon>
        <taxon>Onchocercidae</taxon>
        <taxon>Onchocerca</taxon>
    </lineage>
</organism>
<sequence>MYPGGGKFRLSSNERFHELTRCITTSLPLPDSLLSGKTGGVSYLVQYTIWQVGDVGLASLQPIFRLALQQALCDLISEFGLLSIPLLEGVTSTRYSSSNTLIVSDIASEERIRSSSDVSHLNFAAKTPRRAESHTQSPLVEQLTQHLAFRKLKSIFKLCGEWSILLFI</sequence>
<name>A0A3P8AYK0_9BILA</name>
<gene>
    <name evidence="1" type="ORF">OFLC_LOCUS10062</name>
</gene>
<dbReference type="AlphaFoldDB" id="A0A3P8AYK0"/>
<reference evidence="1 2" key="1">
    <citation type="submission" date="2018-11" db="EMBL/GenBank/DDBJ databases">
        <authorList>
            <consortium name="Pathogen Informatics"/>
        </authorList>
    </citation>
    <scope>NUCLEOTIDE SEQUENCE [LARGE SCALE GENOMIC DNA]</scope>
</reference>
<protein>
    <submittedName>
        <fullName evidence="1">Uncharacterized protein</fullName>
    </submittedName>
</protein>
<accession>A0A3P8AYK0</accession>
<dbReference type="Proteomes" id="UP000267606">
    <property type="component" value="Unassembled WGS sequence"/>
</dbReference>
<proteinExistence type="predicted"/>
<dbReference type="EMBL" id="UZAJ01013022">
    <property type="protein sequence ID" value="VDO65525.1"/>
    <property type="molecule type" value="Genomic_DNA"/>
</dbReference>
<evidence type="ECO:0000313" key="2">
    <source>
        <dbReference type="Proteomes" id="UP000267606"/>
    </source>
</evidence>